<accession>G3B7W5</accession>
<evidence type="ECO:0000259" key="6">
    <source>
        <dbReference type="PROSITE" id="PS50192"/>
    </source>
</evidence>
<keyword evidence="3 5" id="KW-0175">Coiled coil</keyword>
<dbReference type="OrthoDB" id="428895at2759"/>
<dbReference type="CDD" id="cd15858">
    <property type="entry name" value="SNARE_VAM7"/>
    <property type="match status" value="1"/>
</dbReference>
<evidence type="ECO:0000256" key="3">
    <source>
        <dbReference type="ARBA" id="ARBA00023054"/>
    </source>
</evidence>
<evidence type="ECO:0000313" key="9">
    <source>
        <dbReference type="Proteomes" id="UP000000707"/>
    </source>
</evidence>
<dbReference type="CDD" id="cd06897">
    <property type="entry name" value="PX_SNARE"/>
    <property type="match status" value="1"/>
</dbReference>
<feature type="domain" description="T-SNARE coiled-coil homology" evidence="6">
    <location>
        <begin position="274"/>
        <end position="336"/>
    </location>
</feature>
<dbReference type="SUPFAM" id="SSF58038">
    <property type="entry name" value="SNARE fusion complex"/>
    <property type="match status" value="1"/>
</dbReference>
<comment type="subcellular location">
    <subcellularLocation>
        <location evidence="1">Vacuole</location>
    </subcellularLocation>
</comment>
<dbReference type="GO" id="GO:0097576">
    <property type="term" value="P:vacuole fusion"/>
    <property type="evidence" value="ECO:0007669"/>
    <property type="project" value="UniProtKB-ARBA"/>
</dbReference>
<gene>
    <name evidence="8" type="ORF">CANTEDRAFT_135611</name>
</gene>
<dbReference type="RefSeq" id="XP_006687844.1">
    <property type="nucleotide sequence ID" value="XM_006687781.1"/>
</dbReference>
<dbReference type="SUPFAM" id="SSF64268">
    <property type="entry name" value="PX domain"/>
    <property type="match status" value="1"/>
</dbReference>
<keyword evidence="9" id="KW-1185">Reference proteome</keyword>
<dbReference type="GeneID" id="18249891"/>
<dbReference type="PROSITE" id="PS50195">
    <property type="entry name" value="PX"/>
    <property type="match status" value="1"/>
</dbReference>
<keyword evidence="2" id="KW-0926">Vacuole</keyword>
<dbReference type="PANTHER" id="PTHR22775">
    <property type="entry name" value="SORTING NEXIN"/>
    <property type="match status" value="1"/>
</dbReference>
<dbReference type="Gene3D" id="3.30.1520.10">
    <property type="entry name" value="Phox-like domain"/>
    <property type="match status" value="1"/>
</dbReference>
<evidence type="ECO:0000259" key="7">
    <source>
        <dbReference type="PROSITE" id="PS50195"/>
    </source>
</evidence>
<protein>
    <recommendedName>
        <fullName evidence="10">Phox-like protein</fullName>
    </recommendedName>
</protein>
<dbReference type="GO" id="GO:0016192">
    <property type="term" value="P:vesicle-mediated transport"/>
    <property type="evidence" value="ECO:0007669"/>
    <property type="project" value="UniProtKB-ARBA"/>
</dbReference>
<dbReference type="FunFam" id="1.20.5.110:FF:000058">
    <property type="entry name" value="VAM7p Vacuolar SNARE protein"/>
    <property type="match status" value="1"/>
</dbReference>
<comment type="function">
    <text evidence="4">Essential for proper morphogenesis of the vacuole. May exist as structural reinforcement on the surface of the vacuolar membrane and be required for maintenance against rupture by osmotic pressure.</text>
</comment>
<dbReference type="PANTHER" id="PTHR22775:SF3">
    <property type="entry name" value="SORTING NEXIN-13"/>
    <property type="match status" value="1"/>
</dbReference>
<dbReference type="Proteomes" id="UP000000707">
    <property type="component" value="Unassembled WGS sequence"/>
</dbReference>
<dbReference type="InterPro" id="IPR001683">
    <property type="entry name" value="PX_dom"/>
</dbReference>
<proteinExistence type="predicted"/>
<dbReference type="AlphaFoldDB" id="G3B7W5"/>
<feature type="domain" description="PX" evidence="7">
    <location>
        <begin position="1"/>
        <end position="113"/>
    </location>
</feature>
<dbReference type="GO" id="GO:0000329">
    <property type="term" value="C:fungal-type vacuole membrane"/>
    <property type="evidence" value="ECO:0007669"/>
    <property type="project" value="UniProtKB-ARBA"/>
</dbReference>
<dbReference type="SMART" id="SM00397">
    <property type="entry name" value="t_SNARE"/>
    <property type="match status" value="1"/>
</dbReference>
<name>G3B7W5_CANTC</name>
<dbReference type="STRING" id="590646.G3B7W5"/>
<dbReference type="HOGENOM" id="CLU_033748_1_0_1"/>
<organism evidence="9">
    <name type="scientific">Candida tenuis (strain ATCC 10573 / BCRC 21748 / CBS 615 / JCM 9827 / NBRC 10315 / NRRL Y-1498 / VKM Y-70)</name>
    <name type="common">Yeast</name>
    <name type="synonym">Yamadazyma tenuis</name>
    <dbReference type="NCBI Taxonomy" id="590646"/>
    <lineage>
        <taxon>Eukaryota</taxon>
        <taxon>Fungi</taxon>
        <taxon>Dikarya</taxon>
        <taxon>Ascomycota</taxon>
        <taxon>Saccharomycotina</taxon>
        <taxon>Pichiomycetes</taxon>
        <taxon>Debaryomycetaceae</taxon>
        <taxon>Yamadazyma</taxon>
    </lineage>
</organism>
<dbReference type="KEGG" id="cten:18249891"/>
<dbReference type="EMBL" id="GL996527">
    <property type="protein sequence ID" value="EGV61674.1"/>
    <property type="molecule type" value="Genomic_DNA"/>
</dbReference>
<dbReference type="GO" id="GO:0007034">
    <property type="term" value="P:vacuolar transport"/>
    <property type="evidence" value="ECO:0007669"/>
    <property type="project" value="UniProtKB-ARBA"/>
</dbReference>
<dbReference type="eggNOG" id="KOG3202">
    <property type="taxonomic scope" value="Eukaryota"/>
</dbReference>
<dbReference type="SMART" id="SM00312">
    <property type="entry name" value="PX"/>
    <property type="match status" value="1"/>
</dbReference>
<dbReference type="InterPro" id="IPR000727">
    <property type="entry name" value="T_SNARE_dom"/>
</dbReference>
<dbReference type="Gene3D" id="1.20.5.110">
    <property type="match status" value="1"/>
</dbReference>
<sequence>MSKVITINSTSVSNNTTYYRIDIKIPLRSLTVSRRYSEFDDLLKTLSQSLGIDSKDFPYKLPAKSSIFTKNSASTISERKQGLEDFLNALVADRELQNIPSLHEFLHLPVMFKFSPSMFKSKDSSIGNLVISDPQSIDSTRWLEFLRLFKSNVNKLMETYNEDPSINNKINIRSKIQSIVKPNMVILAQRLDELYSSGTIEEQEYQRRKLISKELTHEIEGLYDVIEGGSKPSTNVSDFSKRSLLDSRRVIGARPVETKKTIPLNNRELLQHQIQIHRTQDQELEGLRKIIARQKEIGLTINQEVEEQNEMLDSLNDQVELTTDKLRHARNKAKNIL</sequence>
<feature type="coiled-coil region" evidence="5">
    <location>
        <begin position="302"/>
        <end position="332"/>
    </location>
</feature>
<evidence type="ECO:0000313" key="8">
    <source>
        <dbReference type="EMBL" id="EGV61674.1"/>
    </source>
</evidence>
<evidence type="ECO:0000256" key="4">
    <source>
        <dbReference type="ARBA" id="ARBA00054927"/>
    </source>
</evidence>
<reference evidence="8 9" key="1">
    <citation type="journal article" date="2011" name="Proc. Natl. Acad. Sci. U.S.A.">
        <title>Comparative genomics of xylose-fermenting fungi for enhanced biofuel production.</title>
        <authorList>
            <person name="Wohlbach D.J."/>
            <person name="Kuo A."/>
            <person name="Sato T.K."/>
            <person name="Potts K.M."/>
            <person name="Salamov A.A."/>
            <person name="LaButti K.M."/>
            <person name="Sun H."/>
            <person name="Clum A."/>
            <person name="Pangilinan J.L."/>
            <person name="Lindquist E.A."/>
            <person name="Lucas S."/>
            <person name="Lapidus A."/>
            <person name="Jin M."/>
            <person name="Gunawan C."/>
            <person name="Balan V."/>
            <person name="Dale B.E."/>
            <person name="Jeffries T.W."/>
            <person name="Zinkel R."/>
            <person name="Barry K.W."/>
            <person name="Grigoriev I.V."/>
            <person name="Gasch A.P."/>
        </authorList>
    </citation>
    <scope>NUCLEOTIDE SEQUENCE [LARGE SCALE GENOMIC DNA]</scope>
    <source>
        <strain evidence="9">ATCC 10573 / BCRC 21748 / CBS 615 / JCM 9827 / NBRC 10315 / NRRL Y-1498 / VKM Y-70</strain>
    </source>
</reference>
<evidence type="ECO:0000256" key="2">
    <source>
        <dbReference type="ARBA" id="ARBA00022554"/>
    </source>
</evidence>
<evidence type="ECO:0000256" key="5">
    <source>
        <dbReference type="SAM" id="Coils"/>
    </source>
</evidence>
<dbReference type="PROSITE" id="PS50192">
    <property type="entry name" value="T_SNARE"/>
    <property type="match status" value="1"/>
</dbReference>
<dbReference type="GO" id="GO:0035091">
    <property type="term" value="F:phosphatidylinositol binding"/>
    <property type="evidence" value="ECO:0007669"/>
    <property type="project" value="InterPro"/>
</dbReference>
<evidence type="ECO:0008006" key="10">
    <source>
        <dbReference type="Google" id="ProtNLM"/>
    </source>
</evidence>
<dbReference type="Pfam" id="PF00787">
    <property type="entry name" value="PX"/>
    <property type="match status" value="1"/>
</dbReference>
<evidence type="ECO:0000256" key="1">
    <source>
        <dbReference type="ARBA" id="ARBA00004116"/>
    </source>
</evidence>
<dbReference type="InterPro" id="IPR036871">
    <property type="entry name" value="PX_dom_sf"/>
</dbReference>